<organism evidence="2 3">
    <name type="scientific">Bradyrhizobium shewense</name>
    <dbReference type="NCBI Taxonomy" id="1761772"/>
    <lineage>
        <taxon>Bacteria</taxon>
        <taxon>Pseudomonadati</taxon>
        <taxon>Pseudomonadota</taxon>
        <taxon>Alphaproteobacteria</taxon>
        <taxon>Hyphomicrobiales</taxon>
        <taxon>Nitrobacteraceae</taxon>
        <taxon>Bradyrhizobium</taxon>
    </lineage>
</organism>
<dbReference type="RefSeq" id="WP_091956187.1">
    <property type="nucleotide sequence ID" value="NZ_FMAI01000004.1"/>
</dbReference>
<dbReference type="Proteomes" id="UP000199184">
    <property type="component" value="Unassembled WGS sequence"/>
</dbReference>
<keyword evidence="1" id="KW-0732">Signal</keyword>
<reference evidence="3" key="1">
    <citation type="submission" date="2016-08" db="EMBL/GenBank/DDBJ databases">
        <authorList>
            <person name="Varghese N."/>
            <person name="Submissions Spin"/>
        </authorList>
    </citation>
    <scope>NUCLEOTIDE SEQUENCE [LARGE SCALE GENOMIC DNA]</scope>
    <source>
        <strain evidence="3">ERR11</strain>
    </source>
</reference>
<name>A0A1C3VGK2_9BRAD</name>
<dbReference type="EMBL" id="FMAI01000004">
    <property type="protein sequence ID" value="SCB26737.1"/>
    <property type="molecule type" value="Genomic_DNA"/>
</dbReference>
<protein>
    <recommendedName>
        <fullName evidence="4">Invasion protein IalB, involved in pathogenesis</fullName>
    </recommendedName>
</protein>
<sequence>MRLTTKFVAISAASALLCAAAAIWILRSGEPARATAASGEVRPVWTETDWPFAADPWGKGKAFRCKADDCGGEVQLCVRAKLGFCNCATGVADDGDLEQMGDLALIGKATPLGAGREIIVGPMRGRSRAYRLEGSRNAALSLAFNQRCDMVAATALVGPGAPASLEPAVLAFLNGDRMLKWAEIALGL</sequence>
<dbReference type="AlphaFoldDB" id="A0A1C3VGK2"/>
<proteinExistence type="predicted"/>
<accession>A0A1C3VGK2</accession>
<evidence type="ECO:0000313" key="3">
    <source>
        <dbReference type="Proteomes" id="UP000199184"/>
    </source>
</evidence>
<evidence type="ECO:0000256" key="1">
    <source>
        <dbReference type="SAM" id="SignalP"/>
    </source>
</evidence>
<gene>
    <name evidence="2" type="ORF">GA0061098_1004184</name>
</gene>
<feature type="signal peptide" evidence="1">
    <location>
        <begin position="1"/>
        <end position="21"/>
    </location>
</feature>
<feature type="chain" id="PRO_5008684383" description="Invasion protein IalB, involved in pathogenesis" evidence="1">
    <location>
        <begin position="22"/>
        <end position="188"/>
    </location>
</feature>
<keyword evidence="3" id="KW-1185">Reference proteome</keyword>
<evidence type="ECO:0000313" key="2">
    <source>
        <dbReference type="EMBL" id="SCB26737.1"/>
    </source>
</evidence>
<evidence type="ECO:0008006" key="4">
    <source>
        <dbReference type="Google" id="ProtNLM"/>
    </source>
</evidence>